<dbReference type="PROSITE" id="PS50026">
    <property type="entry name" value="EGF_3"/>
    <property type="match status" value="1"/>
</dbReference>
<dbReference type="PROSITE" id="PS50025">
    <property type="entry name" value="LAM_G_DOMAIN"/>
    <property type="match status" value="2"/>
</dbReference>
<dbReference type="InterPro" id="IPR000742">
    <property type="entry name" value="EGF"/>
</dbReference>
<dbReference type="SMART" id="SM00181">
    <property type="entry name" value="EGF"/>
    <property type="match status" value="5"/>
</dbReference>
<evidence type="ECO:0000256" key="11">
    <source>
        <dbReference type="ARBA" id="ARBA00023292"/>
    </source>
</evidence>
<comment type="subcellular location">
    <subcellularLocation>
        <location evidence="1">Secreted</location>
        <location evidence="1">Extracellular space</location>
        <location evidence="1">Extracellular matrix</location>
    </subcellularLocation>
</comment>
<evidence type="ECO:0000256" key="7">
    <source>
        <dbReference type="ARBA" id="ARBA00022900"/>
    </source>
</evidence>
<dbReference type="InterPro" id="IPR009030">
    <property type="entry name" value="Growth_fac_rcpt_cys_sf"/>
</dbReference>
<reference evidence="18" key="1">
    <citation type="submission" date="2023-07" db="EMBL/GenBank/DDBJ databases">
        <title>Chromosome-level genome assembly of Artemia franciscana.</title>
        <authorList>
            <person name="Jo E."/>
        </authorList>
    </citation>
    <scope>NUCLEOTIDE SEQUENCE</scope>
    <source>
        <tissue evidence="18">Whole body</tissue>
    </source>
</reference>
<dbReference type="PRINTS" id="PR00011">
    <property type="entry name" value="EGFLAMININ"/>
</dbReference>
<feature type="disulfide bond" evidence="13">
    <location>
        <begin position="754"/>
        <end position="766"/>
    </location>
</feature>
<keyword evidence="6" id="KW-0221">Differentiation</keyword>
<evidence type="ECO:0000259" key="16">
    <source>
        <dbReference type="PROSITE" id="PS50027"/>
    </source>
</evidence>
<dbReference type="Proteomes" id="UP001187531">
    <property type="component" value="Unassembled WGS sequence"/>
</dbReference>
<dbReference type="CDD" id="cd00055">
    <property type="entry name" value="EGF_Lam"/>
    <property type="match status" value="2"/>
</dbReference>
<keyword evidence="10" id="KW-0325">Glycoprotein</keyword>
<feature type="domain" description="Kazal-like" evidence="17">
    <location>
        <begin position="689"/>
        <end position="743"/>
    </location>
</feature>
<dbReference type="InterPro" id="IPR002350">
    <property type="entry name" value="Kazal_dom"/>
</dbReference>
<dbReference type="CDD" id="cd00110">
    <property type="entry name" value="LamG"/>
    <property type="match status" value="2"/>
</dbReference>
<feature type="domain" description="Laminin EGF-like" evidence="16">
    <location>
        <begin position="754"/>
        <end position="805"/>
    </location>
</feature>
<evidence type="ECO:0000256" key="6">
    <source>
        <dbReference type="ARBA" id="ARBA00022782"/>
    </source>
</evidence>
<dbReference type="GO" id="GO:0030154">
    <property type="term" value="P:cell differentiation"/>
    <property type="evidence" value="ECO:0007669"/>
    <property type="project" value="UniProtKB-KW"/>
</dbReference>
<keyword evidence="2" id="KW-0964">Secreted</keyword>
<evidence type="ECO:0000256" key="13">
    <source>
        <dbReference type="PROSITE-ProRule" id="PRU00460"/>
    </source>
</evidence>
<feature type="domain" description="Kazal-like" evidence="17">
    <location>
        <begin position="558"/>
        <end position="604"/>
    </location>
</feature>
<dbReference type="InterPro" id="IPR002049">
    <property type="entry name" value="LE_dom"/>
</dbReference>
<dbReference type="SMART" id="SM00280">
    <property type="entry name" value="KAZAL"/>
    <property type="match status" value="6"/>
</dbReference>
<dbReference type="InterPro" id="IPR050653">
    <property type="entry name" value="Prot_Inhib_GrowthFact_Antg"/>
</dbReference>
<feature type="disulfide bond" evidence="13">
    <location>
        <begin position="806"/>
        <end position="818"/>
    </location>
</feature>
<dbReference type="Pfam" id="PF00054">
    <property type="entry name" value="Laminin_G_1"/>
    <property type="match status" value="1"/>
</dbReference>
<dbReference type="FunFam" id="2.10.25.10:FF:000135">
    <property type="entry name" value="Laminin subunit beta 4"/>
    <property type="match status" value="1"/>
</dbReference>
<dbReference type="SUPFAM" id="SSF49899">
    <property type="entry name" value="Concanavalin A-like lectins/glucanases"/>
    <property type="match status" value="2"/>
</dbReference>
<dbReference type="InterPro" id="IPR001791">
    <property type="entry name" value="Laminin_G"/>
</dbReference>
<keyword evidence="11 13" id="KW-0424">Laminin EGF-like domain</keyword>
<evidence type="ECO:0008006" key="20">
    <source>
        <dbReference type="Google" id="ProtNLM"/>
    </source>
</evidence>
<dbReference type="Gene3D" id="2.40.50.120">
    <property type="match status" value="1"/>
</dbReference>
<keyword evidence="5" id="KW-0677">Repeat</keyword>
<dbReference type="Pfam" id="PF00053">
    <property type="entry name" value="EGF_laminin"/>
    <property type="match status" value="2"/>
</dbReference>
<keyword evidence="9 12" id="KW-1015">Disulfide bond</keyword>
<keyword evidence="8" id="KW-0175">Coiled coil</keyword>
<protein>
    <recommendedName>
        <fullName evidence="20">Agrin</fullName>
    </recommendedName>
</protein>
<gene>
    <name evidence="18" type="ORF">QYM36_010977</name>
</gene>
<feature type="disulfide bond" evidence="13">
    <location>
        <begin position="775"/>
        <end position="784"/>
    </location>
</feature>
<keyword evidence="12" id="KW-0245">EGF-like domain</keyword>
<dbReference type="CDD" id="cd00054">
    <property type="entry name" value="EGF_CA"/>
    <property type="match status" value="1"/>
</dbReference>
<feature type="disulfide bond" evidence="12">
    <location>
        <begin position="989"/>
        <end position="998"/>
    </location>
</feature>
<dbReference type="SMART" id="SM00274">
    <property type="entry name" value="FOLN"/>
    <property type="match status" value="4"/>
</dbReference>
<dbReference type="FunFam" id="3.30.60.30:FF:000024">
    <property type="entry name" value="Transmembrane agrin"/>
    <property type="match status" value="1"/>
</dbReference>
<evidence type="ECO:0000313" key="18">
    <source>
        <dbReference type="EMBL" id="KAK2712126.1"/>
    </source>
</evidence>
<dbReference type="InterPro" id="IPR008993">
    <property type="entry name" value="TIMP-like_OB-fold"/>
</dbReference>
<dbReference type="InterPro" id="IPR036058">
    <property type="entry name" value="Kazal_dom_sf"/>
</dbReference>
<dbReference type="SMART" id="SM00179">
    <property type="entry name" value="EGF_CA"/>
    <property type="match status" value="1"/>
</dbReference>
<feature type="domain" description="Kazal-like" evidence="17">
    <location>
        <begin position="410"/>
        <end position="459"/>
    </location>
</feature>
<keyword evidence="3" id="KW-0272">Extracellular matrix</keyword>
<dbReference type="Gene3D" id="3.30.60.30">
    <property type="match status" value="6"/>
</dbReference>
<name>A0AA88HU72_ARTSF</name>
<dbReference type="Gene3D" id="2.60.120.200">
    <property type="match status" value="2"/>
</dbReference>
<evidence type="ECO:0000256" key="3">
    <source>
        <dbReference type="ARBA" id="ARBA00022530"/>
    </source>
</evidence>
<dbReference type="Gene3D" id="2.10.25.10">
    <property type="entry name" value="Laminin"/>
    <property type="match status" value="3"/>
</dbReference>
<keyword evidence="4" id="KW-0646">Protease inhibitor</keyword>
<evidence type="ECO:0000256" key="9">
    <source>
        <dbReference type="ARBA" id="ARBA00023157"/>
    </source>
</evidence>
<feature type="domain" description="Kazal-like" evidence="17">
    <location>
        <begin position="338"/>
        <end position="387"/>
    </location>
</feature>
<dbReference type="SMART" id="SM00282">
    <property type="entry name" value="LamG"/>
    <property type="match status" value="2"/>
</dbReference>
<dbReference type="GO" id="GO:0048513">
    <property type="term" value="P:animal organ development"/>
    <property type="evidence" value="ECO:0007669"/>
    <property type="project" value="UniProtKB-ARBA"/>
</dbReference>
<feature type="disulfide bond" evidence="13">
    <location>
        <begin position="808"/>
        <end position="825"/>
    </location>
</feature>
<dbReference type="Pfam" id="PF07648">
    <property type="entry name" value="Kazal_2"/>
    <property type="match status" value="6"/>
</dbReference>
<feature type="domain" description="Laminin G" evidence="14">
    <location>
        <begin position="1022"/>
        <end position="1199"/>
    </location>
</feature>
<feature type="disulfide bond" evidence="13">
    <location>
        <begin position="756"/>
        <end position="773"/>
    </location>
</feature>
<feature type="domain" description="EGF-like" evidence="15">
    <location>
        <begin position="962"/>
        <end position="999"/>
    </location>
</feature>
<dbReference type="CDD" id="cd00104">
    <property type="entry name" value="KAZAL_FS"/>
    <property type="match status" value="6"/>
</dbReference>
<sequence>MPRFSKLGGDVLEEVEDFKYLGHFIEYAGSHSSQSFVTVLSPYMPRFSMLGGDVLEEVENFKYLGHFIEYAGSHSSQSFVTVLTPYMPRFSKLGGDVLEELGGDVLEEVEDFKYLGHFIEYAGSHEYKIVTLTACDGNPLISKGTCGETVHTLRGLNLSSLTSKSSRSWVSSKQLEKHASRLRKKRGQICYREFEVNDNISPVVITGFIESFRSLSVNDAFFKEPFVFSSKTKKVMQVKVKRYFKGFIGDDSQVFIVDDGEYRKCPGYPRLRDTRIFLTNHIGSLSGLPLLRLDFAPMRVNLKNLRMIKSALASDPCNDVACPFYGTCVAVNDSHSCTCTMSCEDVFKNGTICGTDAIDYESVCHLKRESCLRKKGIEIKYHGPCDPCVLSTCGNDEVCILGPNRIPSCSCSFNCPKGDSLSEVCASNGKTYGNICLMNEEACRIKTELRILYKGSCFSGLNPCADVVCKDNASCIVDDSGYPQCSCISTCDPILKPVCGTDGNVYDNECALKKEMCEKKTDVQVAYNGFCDKSSPCHSVECFGGTCMNINITNHACLCPICSDESDPVCGSDGKTYNNLCKMNRYACETERKILLKHRGQCNNCESKICDFSSKCVQDSQGNAVCECPHCSEDEGLYSPVCGTDGISYSSECHLKAEACKKEQHVIIAYAGHCDLCMNVHCNNGAYCENGVCICPLDCPSPNFDDVVCGTDGHTYSSECDLRRAACNKERKVAVVHRGACIITDTQAVGRIVCKCHFAGSFGQDCDPSTGKCFCKEGVTGLHCDRCISGHWGLHRAMEFSGCTSCACSIYGSVRNDCDQSTGRCVCKNGVRGLKCDTCEDGTFITKDGCSRSVFDLEDPMLASAPATSLASKSIRHAISPHLDSWNPQFFDPDRARISWKPMPSTFGLFGLLGDPCITDIDCVGPHGACLLGLCACADGYIVSEDRKTCIPNSPTHDLVQLENPCSMSPCLFGGTCKNLGRESYICICPPGRTGFDCESFLESKAVGDSQYGSITDKYAEIPSFYFDGRAMVILKRISLVDRINVEFEFRPDATDGVLLHTQQRGDGIGDYFSISLVAGHIEMRYELGSGAVVMRSLSLVTLGEWHRISARRYRQDGMLQIDDEPEMYARSPGYLKSLDTNGQIVIGRLPGTVNSQVRENAGTGASFVGCLRKVRIDKKNVDLLKPSKTTLTTMVQKCNCRTPKCISGEENENIEYVRLDGNAAYKYLRKTQSRDPKWNHISFKLKTQSYNGLVLWVGDISYAKIKDEFISVAIINGRLEVRYRLGKRSREMVLRSKILVSDNEWHEVLFERRKRRARLIIDTKKPVRRRSLKGSTSFNNNAKAFIGKIRSLSSEFPAAYRTSIVGCLGEVFLDKVQLDLQSPTGRSKPNKCSEN</sequence>
<comment type="caution">
    <text evidence="12">Lacks conserved residue(s) required for the propagation of feature annotation.</text>
</comment>
<feature type="disulfide bond" evidence="13">
    <location>
        <begin position="827"/>
        <end position="836"/>
    </location>
</feature>
<dbReference type="PANTHER" id="PTHR10913:SF45">
    <property type="entry name" value="FOLLISTATIN, ISOFORM A-RELATED"/>
    <property type="match status" value="1"/>
</dbReference>
<feature type="domain" description="Laminin G" evidence="14">
    <location>
        <begin position="1216"/>
        <end position="1393"/>
    </location>
</feature>
<organism evidence="18 19">
    <name type="scientific">Artemia franciscana</name>
    <name type="common">Brine shrimp</name>
    <name type="synonym">Artemia sanfranciscana</name>
    <dbReference type="NCBI Taxonomy" id="6661"/>
    <lineage>
        <taxon>Eukaryota</taxon>
        <taxon>Metazoa</taxon>
        <taxon>Ecdysozoa</taxon>
        <taxon>Arthropoda</taxon>
        <taxon>Crustacea</taxon>
        <taxon>Branchiopoda</taxon>
        <taxon>Anostraca</taxon>
        <taxon>Artemiidae</taxon>
        <taxon>Artemia</taxon>
    </lineage>
</organism>
<keyword evidence="7" id="KW-0722">Serine protease inhibitor</keyword>
<dbReference type="SUPFAM" id="SSF100895">
    <property type="entry name" value="Kazal-type serine protease inhibitors"/>
    <property type="match status" value="6"/>
</dbReference>
<evidence type="ECO:0000256" key="1">
    <source>
        <dbReference type="ARBA" id="ARBA00004498"/>
    </source>
</evidence>
<dbReference type="Pfam" id="PF02210">
    <property type="entry name" value="Laminin_G_2"/>
    <property type="match status" value="1"/>
</dbReference>
<dbReference type="GO" id="GO:0005509">
    <property type="term" value="F:calcium ion binding"/>
    <property type="evidence" value="ECO:0007669"/>
    <property type="project" value="InterPro"/>
</dbReference>
<evidence type="ECO:0000256" key="2">
    <source>
        <dbReference type="ARBA" id="ARBA00022525"/>
    </source>
</evidence>
<comment type="caution">
    <text evidence="18">The sequence shown here is derived from an EMBL/GenBank/DDBJ whole genome shotgun (WGS) entry which is preliminary data.</text>
</comment>
<evidence type="ECO:0000256" key="8">
    <source>
        <dbReference type="ARBA" id="ARBA00023054"/>
    </source>
</evidence>
<dbReference type="PROSITE" id="PS51465">
    <property type="entry name" value="KAZAL_2"/>
    <property type="match status" value="6"/>
</dbReference>
<feature type="domain" description="Kazal-like" evidence="17">
    <location>
        <begin position="479"/>
        <end position="533"/>
    </location>
</feature>
<evidence type="ECO:0000256" key="4">
    <source>
        <dbReference type="ARBA" id="ARBA00022690"/>
    </source>
</evidence>
<dbReference type="SUPFAM" id="SSF57184">
    <property type="entry name" value="Growth factor receptor domain"/>
    <property type="match status" value="1"/>
</dbReference>
<keyword evidence="19" id="KW-1185">Reference proteome</keyword>
<dbReference type="SUPFAM" id="SSF57196">
    <property type="entry name" value="EGF/Laminin"/>
    <property type="match status" value="2"/>
</dbReference>
<dbReference type="InterPro" id="IPR003645">
    <property type="entry name" value="Fol_N"/>
</dbReference>
<proteinExistence type="predicted"/>
<dbReference type="InterPro" id="IPR001881">
    <property type="entry name" value="EGF-like_Ca-bd_dom"/>
</dbReference>
<evidence type="ECO:0000259" key="15">
    <source>
        <dbReference type="PROSITE" id="PS50026"/>
    </source>
</evidence>
<dbReference type="InterPro" id="IPR013320">
    <property type="entry name" value="ConA-like_dom_sf"/>
</dbReference>
<evidence type="ECO:0000313" key="19">
    <source>
        <dbReference type="Proteomes" id="UP001187531"/>
    </source>
</evidence>
<dbReference type="PROSITE" id="PS50027">
    <property type="entry name" value="EGF_LAM_2"/>
    <property type="match status" value="2"/>
</dbReference>
<feature type="domain" description="Laminin EGF-like" evidence="16">
    <location>
        <begin position="806"/>
        <end position="852"/>
    </location>
</feature>
<dbReference type="Pfam" id="PF00008">
    <property type="entry name" value="EGF"/>
    <property type="match status" value="1"/>
</dbReference>
<dbReference type="PANTHER" id="PTHR10913">
    <property type="entry name" value="FOLLISTATIN-RELATED"/>
    <property type="match status" value="1"/>
</dbReference>
<evidence type="ECO:0000256" key="10">
    <source>
        <dbReference type="ARBA" id="ARBA00023180"/>
    </source>
</evidence>
<dbReference type="PROSITE" id="PS00022">
    <property type="entry name" value="EGF_1"/>
    <property type="match status" value="1"/>
</dbReference>
<dbReference type="PROSITE" id="PS01248">
    <property type="entry name" value="EGF_LAM_1"/>
    <property type="match status" value="2"/>
</dbReference>
<evidence type="ECO:0000256" key="5">
    <source>
        <dbReference type="ARBA" id="ARBA00022737"/>
    </source>
</evidence>
<dbReference type="SMART" id="SM00180">
    <property type="entry name" value="EGF_Lam"/>
    <property type="match status" value="2"/>
</dbReference>
<evidence type="ECO:0000256" key="12">
    <source>
        <dbReference type="PROSITE-ProRule" id="PRU00076"/>
    </source>
</evidence>
<evidence type="ECO:0000259" key="17">
    <source>
        <dbReference type="PROSITE" id="PS51465"/>
    </source>
</evidence>
<feature type="domain" description="Kazal-like" evidence="17">
    <location>
        <begin position="627"/>
        <end position="676"/>
    </location>
</feature>
<evidence type="ECO:0000259" key="14">
    <source>
        <dbReference type="PROSITE" id="PS50025"/>
    </source>
</evidence>
<dbReference type="GO" id="GO:0005576">
    <property type="term" value="C:extracellular region"/>
    <property type="evidence" value="ECO:0007669"/>
    <property type="project" value="TreeGrafter"/>
</dbReference>
<dbReference type="EMBL" id="JAVRJZ010000015">
    <property type="protein sequence ID" value="KAK2712126.1"/>
    <property type="molecule type" value="Genomic_DNA"/>
</dbReference>
<accession>A0AA88HU72</accession>